<organism evidence="13 14">
    <name type="scientific">Leptospira kmetyi</name>
    <dbReference type="NCBI Taxonomy" id="408139"/>
    <lineage>
        <taxon>Bacteria</taxon>
        <taxon>Pseudomonadati</taxon>
        <taxon>Spirochaetota</taxon>
        <taxon>Spirochaetia</taxon>
        <taxon>Leptospirales</taxon>
        <taxon>Leptospiraceae</taxon>
        <taxon>Leptospira</taxon>
    </lineage>
</organism>
<protein>
    <recommendedName>
        <fullName evidence="10">DNA topoisomerase 1</fullName>
        <ecNumber evidence="10">5.6.2.1</ecNumber>
    </recommendedName>
    <alternativeName>
        <fullName evidence="10">DNA topoisomerase I</fullName>
    </alternativeName>
</protein>
<evidence type="ECO:0000256" key="6">
    <source>
        <dbReference type="ARBA" id="ARBA00022842"/>
    </source>
</evidence>
<accession>A0ABX4NCE2</accession>
<dbReference type="Gene3D" id="1.10.460.10">
    <property type="entry name" value="Topoisomerase I, domain 2"/>
    <property type="match status" value="1"/>
</dbReference>
<evidence type="ECO:0000313" key="14">
    <source>
        <dbReference type="Proteomes" id="UP000231919"/>
    </source>
</evidence>
<dbReference type="InterPro" id="IPR005733">
    <property type="entry name" value="TopoI_bac-type"/>
</dbReference>
<comment type="similarity">
    <text evidence="2 10">Belongs to the type IA topoisomerase family.</text>
</comment>
<feature type="domain" description="Toprim" evidence="11">
    <location>
        <begin position="2"/>
        <end position="111"/>
    </location>
</feature>
<feature type="region of interest" description="Interaction with DNA" evidence="10">
    <location>
        <begin position="161"/>
        <end position="166"/>
    </location>
</feature>
<evidence type="ECO:0000256" key="3">
    <source>
        <dbReference type="ARBA" id="ARBA00022723"/>
    </source>
</evidence>
<dbReference type="CDD" id="cd00186">
    <property type="entry name" value="TOP1Ac"/>
    <property type="match status" value="1"/>
</dbReference>
<evidence type="ECO:0000256" key="2">
    <source>
        <dbReference type="ARBA" id="ARBA00009446"/>
    </source>
</evidence>
<name>A0ABX4NCE2_9LEPT</name>
<keyword evidence="5" id="KW-0862">Zinc</keyword>
<feature type="site" description="Interaction with DNA" evidence="10">
    <location>
        <position position="137"/>
    </location>
</feature>
<dbReference type="SMART" id="SM00493">
    <property type="entry name" value="TOPRIM"/>
    <property type="match status" value="1"/>
</dbReference>
<dbReference type="InterPro" id="IPR000380">
    <property type="entry name" value="Topo_IA"/>
</dbReference>
<keyword evidence="7 10" id="KW-0799">Topoisomerase</keyword>
<dbReference type="PANTHER" id="PTHR42785">
    <property type="entry name" value="DNA TOPOISOMERASE, TYPE IA, CORE"/>
    <property type="match status" value="1"/>
</dbReference>
<dbReference type="Gene3D" id="3.40.50.140">
    <property type="match status" value="1"/>
</dbReference>
<evidence type="ECO:0000256" key="8">
    <source>
        <dbReference type="ARBA" id="ARBA00023125"/>
    </source>
</evidence>
<keyword evidence="4" id="KW-0863">Zinc-finger</keyword>
<dbReference type="Gene3D" id="1.10.290.10">
    <property type="entry name" value="Topoisomerase I, domain 4"/>
    <property type="match status" value="1"/>
</dbReference>
<comment type="caution">
    <text evidence="13">The sequence shown here is derived from an EMBL/GenBank/DDBJ whole genome shotgun (WGS) entry which is preliminary data.</text>
</comment>
<keyword evidence="3" id="KW-0479">Metal-binding</keyword>
<feature type="site" description="Interaction with DNA" evidence="10">
    <location>
        <position position="32"/>
    </location>
</feature>
<dbReference type="InterPro" id="IPR023406">
    <property type="entry name" value="Topo_IA_AS"/>
</dbReference>
<evidence type="ECO:0000256" key="1">
    <source>
        <dbReference type="ARBA" id="ARBA00000213"/>
    </source>
</evidence>
<sequence>MSFLLIVESPSKAKTISGYLGKEFRILATLGHVADLPKTTLGLDLKNDFEPEYVVLPGKKKVLSEIVKAAKESEKIFLATDPDREGEFISSYIRDRIKNKSNVYRIRFTEITRDVILETLKNPDSIRESLVDAQKTRRIGDRLIGYFISPVLWKEIGPGLSAGRVQSVALKWICDREEEIRNFKTEVYYNILLYIKDKKGIEGIFHRTGDRILSEQKAKEILKNVQKQKSFKIEHKKESVGKNSPPPPFQTASLQQEAFRRFQFSSKKTMSLAQKLYEGMDLGNGKREGLITYMRTDSTRMSAEFIDKARSWVLSNLGEKFSNGPGLASTRKNKKPNQKIQDAHEAVRVTDPFLTPNEAKRFLGKEEGLLYELIWKRTIASILLPEEFLKTEYSIRIEGEIFGLETKKTLFEGFKILNEVDAKSVPVWDRGESVFLNNAELEKKQTEPPSRYSEGSLVAKLEKEGIGRPSTYATVSETLLKRKYVDQEKKFFLPLPLGEKVNFFLQTSFGDLFREKFTAELESDLDLIEKNEADSLSVLNRLWSELQTRIQSSKASAVVFRKEWAVTRQKKRETGWGTCPLCKEGSLQKKRTSKKKEFYQCSRFPDCEYVSYELGNASS</sequence>
<comment type="function">
    <text evidence="10">Releases the supercoiling and torsional tension of DNA, which is introduced during the DNA replication and transcription, by transiently cleaving and rejoining one strand of the DNA duplex. Introduces a single-strand break via transesterification at a target site in duplex DNA. The scissile phosphodiester is attacked by the catalytic tyrosine of the enzyme, resulting in the formation of a DNA-(5'-phosphotyrosyl)-enzyme intermediate and the expulsion of a 3'-OH DNA strand. The free DNA strand then undergoes passage around the unbroken strand, thus removing DNA supercoils. Finally, in the religation step, the DNA 3'-OH attacks the covalent intermediate to expel the active-site tyrosine and restore the DNA phosphodiester backbone.</text>
</comment>
<evidence type="ECO:0000256" key="4">
    <source>
        <dbReference type="ARBA" id="ARBA00022771"/>
    </source>
</evidence>
<dbReference type="Pfam" id="PF01131">
    <property type="entry name" value="Topoisom_bac"/>
    <property type="match status" value="1"/>
</dbReference>
<dbReference type="InterPro" id="IPR003602">
    <property type="entry name" value="Topo_IA_DNA-bd_dom"/>
</dbReference>
<dbReference type="InterPro" id="IPR013825">
    <property type="entry name" value="Topo_IA_cen_sub2"/>
</dbReference>
<dbReference type="Pfam" id="PF01751">
    <property type="entry name" value="Toprim"/>
    <property type="match status" value="1"/>
</dbReference>
<comment type="catalytic activity">
    <reaction evidence="1 10">
        <text>ATP-independent breakage of single-stranded DNA, followed by passage and rejoining.</text>
        <dbReference type="EC" id="5.6.2.1"/>
    </reaction>
</comment>
<dbReference type="InterPro" id="IPR013497">
    <property type="entry name" value="Topo_IA_cen"/>
</dbReference>
<dbReference type="InterPro" id="IPR003601">
    <property type="entry name" value="Topo_IA_2"/>
</dbReference>
<feature type="site" description="Interaction with DNA" evidence="10">
    <location>
        <position position="295"/>
    </location>
</feature>
<dbReference type="Gene3D" id="2.70.20.10">
    <property type="entry name" value="Topoisomerase I, domain 3"/>
    <property type="match status" value="1"/>
</dbReference>
<proteinExistence type="inferred from homology"/>
<keyword evidence="8 10" id="KW-0238">DNA-binding</keyword>
<feature type="site" description="Interaction with DNA" evidence="10">
    <location>
        <position position="146"/>
    </location>
</feature>
<dbReference type="PROSITE" id="PS52039">
    <property type="entry name" value="TOPO_IA_2"/>
    <property type="match status" value="1"/>
</dbReference>
<evidence type="ECO:0000256" key="7">
    <source>
        <dbReference type="ARBA" id="ARBA00023029"/>
    </source>
</evidence>
<dbReference type="SUPFAM" id="SSF56712">
    <property type="entry name" value="Prokaryotic type I DNA topoisomerase"/>
    <property type="match status" value="1"/>
</dbReference>
<dbReference type="InterPro" id="IPR028612">
    <property type="entry name" value="Topoisom_1_IA"/>
</dbReference>
<feature type="site" description="Interaction with DNA" evidence="10">
    <location>
        <position position="482"/>
    </location>
</feature>
<dbReference type="PANTHER" id="PTHR42785:SF1">
    <property type="entry name" value="DNA TOPOISOMERASE"/>
    <property type="match status" value="1"/>
</dbReference>
<dbReference type="InterPro" id="IPR023405">
    <property type="entry name" value="Topo_IA_core_domain"/>
</dbReference>
<dbReference type="RefSeq" id="WP_100755554.1">
    <property type="nucleotide sequence ID" value="NZ_NPDP01000017.1"/>
</dbReference>
<dbReference type="PROSITE" id="PS00396">
    <property type="entry name" value="TOPO_IA_1"/>
    <property type="match status" value="1"/>
</dbReference>
<evidence type="ECO:0000313" key="13">
    <source>
        <dbReference type="EMBL" id="PJZ29802.1"/>
    </source>
</evidence>
<dbReference type="CDD" id="cd03363">
    <property type="entry name" value="TOPRIM_TopoIA_TopoI"/>
    <property type="match status" value="1"/>
</dbReference>
<evidence type="ECO:0000256" key="9">
    <source>
        <dbReference type="ARBA" id="ARBA00023235"/>
    </source>
</evidence>
<dbReference type="Proteomes" id="UP000231919">
    <property type="component" value="Unassembled WGS sequence"/>
</dbReference>
<dbReference type="Pfam" id="PF01396">
    <property type="entry name" value="Zn_ribbon_Top1"/>
    <property type="match status" value="1"/>
</dbReference>
<keyword evidence="9 10" id="KW-0413">Isomerase</keyword>
<dbReference type="EMBL" id="NPDP01000017">
    <property type="protein sequence ID" value="PJZ29802.1"/>
    <property type="molecule type" value="Genomic_DNA"/>
</dbReference>
<dbReference type="PROSITE" id="PS50880">
    <property type="entry name" value="TOPRIM"/>
    <property type="match status" value="1"/>
</dbReference>
<dbReference type="InterPro" id="IPR006171">
    <property type="entry name" value="TOPRIM_dom"/>
</dbReference>
<comment type="subunit">
    <text evidence="10">Monomer.</text>
</comment>
<dbReference type="NCBIfam" id="TIGR01051">
    <property type="entry name" value="topA_bact"/>
    <property type="match status" value="1"/>
</dbReference>
<keyword evidence="6" id="KW-0460">Magnesium</keyword>
<feature type="domain" description="Topo IA-type catalytic" evidence="12">
    <location>
        <begin position="127"/>
        <end position="550"/>
    </location>
</feature>
<feature type="site" description="Interaction with DNA" evidence="10">
    <location>
        <position position="138"/>
    </location>
</feature>
<dbReference type="InterPro" id="IPR013824">
    <property type="entry name" value="Topo_IA_cen_sub1"/>
</dbReference>
<evidence type="ECO:0000259" key="11">
    <source>
        <dbReference type="PROSITE" id="PS50880"/>
    </source>
</evidence>
<dbReference type="InterPro" id="IPR013498">
    <property type="entry name" value="Topo_IA_Znf"/>
</dbReference>
<gene>
    <name evidence="10" type="primary">topA</name>
    <name evidence="13" type="ORF">CH378_11040</name>
</gene>
<reference evidence="13 14" key="1">
    <citation type="submission" date="2017-07" db="EMBL/GenBank/DDBJ databases">
        <title>Leptospira spp. isolated from tropical soils.</title>
        <authorList>
            <person name="Thibeaux R."/>
            <person name="Iraola G."/>
            <person name="Ferres I."/>
            <person name="Bierque E."/>
            <person name="Girault D."/>
            <person name="Soupe-Gilbert M.-E."/>
            <person name="Picardeau M."/>
            <person name="Goarant C."/>
        </authorList>
    </citation>
    <scope>NUCLEOTIDE SEQUENCE [LARGE SCALE GENOMIC DNA]</scope>
    <source>
        <strain evidence="13 14">JW2-C-B1</strain>
    </source>
</reference>
<dbReference type="SMART" id="SM00437">
    <property type="entry name" value="TOP1Ac"/>
    <property type="match status" value="1"/>
</dbReference>
<dbReference type="InterPro" id="IPR013826">
    <property type="entry name" value="Topo_IA_cen_sub3"/>
</dbReference>
<evidence type="ECO:0000256" key="10">
    <source>
        <dbReference type="HAMAP-Rule" id="MF_00952"/>
    </source>
</evidence>
<feature type="site" description="Interaction with DNA" evidence="10">
    <location>
        <position position="153"/>
    </location>
</feature>
<evidence type="ECO:0000256" key="5">
    <source>
        <dbReference type="ARBA" id="ARBA00022833"/>
    </source>
</evidence>
<evidence type="ECO:0000259" key="12">
    <source>
        <dbReference type="PROSITE" id="PS52039"/>
    </source>
</evidence>
<dbReference type="HAMAP" id="MF_00952">
    <property type="entry name" value="Topoisom_1_prok"/>
    <property type="match status" value="1"/>
</dbReference>
<dbReference type="EC" id="5.6.2.1" evidence="10"/>
<dbReference type="PRINTS" id="PR00417">
    <property type="entry name" value="PRTPISMRASEI"/>
</dbReference>
<feature type="active site" description="O-(5'-phospho-DNA)-tyrosine intermediate" evidence="10">
    <location>
        <position position="293"/>
    </location>
</feature>
<feature type="site" description="Interaction with DNA" evidence="10">
    <location>
        <position position="141"/>
    </location>
</feature>
<keyword evidence="14" id="KW-1185">Reference proteome</keyword>
<dbReference type="SMART" id="SM00436">
    <property type="entry name" value="TOP1Bc"/>
    <property type="match status" value="1"/>
</dbReference>
<dbReference type="InterPro" id="IPR034149">
    <property type="entry name" value="TOPRIM_TopoI"/>
</dbReference>